<evidence type="ECO:0000313" key="2">
    <source>
        <dbReference type="EMBL" id="KAF7425752.1"/>
    </source>
</evidence>
<feature type="region of interest" description="Disordered" evidence="1">
    <location>
        <begin position="135"/>
        <end position="227"/>
    </location>
</feature>
<gene>
    <name evidence="2" type="ORF">H0235_008190</name>
</gene>
<protein>
    <submittedName>
        <fullName evidence="2">Uncharacterized protein</fullName>
    </submittedName>
</protein>
<dbReference type="EMBL" id="JACSDY010000006">
    <property type="protein sequence ID" value="KAF7425752.1"/>
    <property type="molecule type" value="Genomic_DNA"/>
</dbReference>
<sequence>MSGYGISKKSFRKFFEEGKDYSNFGRACVPSSQSARKKREVDLRGLERYRIMQFQYASRRSSKTVVFIRISDPDALPSSYQVLPSRNVSPSIVGYSSCKQLGRFPVQCNCREPLPSSLDKLVRFVGQHRFRCGLLDSSTEGPMEGGVGEGEGKSVGGGGGSGSDASESRGGSRNGWPDAPEYKEINSTCLTNWTTSDENEKTEQDVKTTQKKAKVEKDDSEHFGQTYFTKDIHNRRYRNRVNRS</sequence>
<name>A0A834P2Z2_VESPE</name>
<evidence type="ECO:0000256" key="1">
    <source>
        <dbReference type="SAM" id="MobiDB-lite"/>
    </source>
</evidence>
<dbReference type="AlphaFoldDB" id="A0A834P2Z2"/>
<accession>A0A834P2Z2</accession>
<comment type="caution">
    <text evidence="2">The sequence shown here is derived from an EMBL/GenBank/DDBJ whole genome shotgun (WGS) entry which is preliminary data.</text>
</comment>
<organism evidence="2 3">
    <name type="scientific">Vespula pensylvanica</name>
    <name type="common">Western yellow jacket</name>
    <name type="synonym">Wasp</name>
    <dbReference type="NCBI Taxonomy" id="30213"/>
    <lineage>
        <taxon>Eukaryota</taxon>
        <taxon>Metazoa</taxon>
        <taxon>Ecdysozoa</taxon>
        <taxon>Arthropoda</taxon>
        <taxon>Hexapoda</taxon>
        <taxon>Insecta</taxon>
        <taxon>Pterygota</taxon>
        <taxon>Neoptera</taxon>
        <taxon>Endopterygota</taxon>
        <taxon>Hymenoptera</taxon>
        <taxon>Apocrita</taxon>
        <taxon>Aculeata</taxon>
        <taxon>Vespoidea</taxon>
        <taxon>Vespidae</taxon>
        <taxon>Vespinae</taxon>
        <taxon>Vespula</taxon>
    </lineage>
</organism>
<feature type="compositionally biased region" description="Gly residues" evidence="1">
    <location>
        <begin position="143"/>
        <end position="162"/>
    </location>
</feature>
<feature type="compositionally biased region" description="Basic and acidic residues" evidence="1">
    <location>
        <begin position="198"/>
        <end position="222"/>
    </location>
</feature>
<feature type="compositionally biased region" description="Polar residues" evidence="1">
    <location>
        <begin position="185"/>
        <end position="196"/>
    </location>
</feature>
<dbReference type="Proteomes" id="UP000600918">
    <property type="component" value="Unassembled WGS sequence"/>
</dbReference>
<proteinExistence type="predicted"/>
<reference evidence="2" key="1">
    <citation type="journal article" date="2020" name="G3 (Bethesda)">
        <title>High-Quality Assemblies for Three Invasive Social Wasps from the &lt;i&gt;Vespula&lt;/i&gt; Genus.</title>
        <authorList>
            <person name="Harrop T.W.R."/>
            <person name="Guhlin J."/>
            <person name="McLaughlin G.M."/>
            <person name="Permina E."/>
            <person name="Stockwell P."/>
            <person name="Gilligan J."/>
            <person name="Le Lec M.F."/>
            <person name="Gruber M.A.M."/>
            <person name="Quinn O."/>
            <person name="Lovegrove M."/>
            <person name="Duncan E.J."/>
            <person name="Remnant E.J."/>
            <person name="Van Eeckhoven J."/>
            <person name="Graham B."/>
            <person name="Knapp R.A."/>
            <person name="Langford K.W."/>
            <person name="Kronenberg Z."/>
            <person name="Press M.O."/>
            <person name="Eacker S.M."/>
            <person name="Wilson-Rankin E.E."/>
            <person name="Purcell J."/>
            <person name="Lester P.J."/>
            <person name="Dearden P.K."/>
        </authorList>
    </citation>
    <scope>NUCLEOTIDE SEQUENCE</scope>
    <source>
        <strain evidence="2">Volc-1</strain>
    </source>
</reference>
<evidence type="ECO:0000313" key="3">
    <source>
        <dbReference type="Proteomes" id="UP000600918"/>
    </source>
</evidence>
<keyword evidence="3" id="KW-1185">Reference proteome</keyword>